<dbReference type="AlphaFoldDB" id="A0A8J5GV77"/>
<dbReference type="Proteomes" id="UP000734854">
    <property type="component" value="Unassembled WGS sequence"/>
</dbReference>
<proteinExistence type="predicted"/>
<comment type="caution">
    <text evidence="2">The sequence shown here is derived from an EMBL/GenBank/DDBJ whole genome shotgun (WGS) entry which is preliminary data.</text>
</comment>
<name>A0A8J5GV77_ZINOF</name>
<evidence type="ECO:0000313" key="3">
    <source>
        <dbReference type="Proteomes" id="UP000734854"/>
    </source>
</evidence>
<organism evidence="2 3">
    <name type="scientific">Zingiber officinale</name>
    <name type="common">Ginger</name>
    <name type="synonym">Amomum zingiber</name>
    <dbReference type="NCBI Taxonomy" id="94328"/>
    <lineage>
        <taxon>Eukaryota</taxon>
        <taxon>Viridiplantae</taxon>
        <taxon>Streptophyta</taxon>
        <taxon>Embryophyta</taxon>
        <taxon>Tracheophyta</taxon>
        <taxon>Spermatophyta</taxon>
        <taxon>Magnoliopsida</taxon>
        <taxon>Liliopsida</taxon>
        <taxon>Zingiberales</taxon>
        <taxon>Zingiberaceae</taxon>
        <taxon>Zingiber</taxon>
    </lineage>
</organism>
<feature type="region of interest" description="Disordered" evidence="1">
    <location>
        <begin position="155"/>
        <end position="214"/>
    </location>
</feature>
<dbReference type="EMBL" id="JACMSC010000009">
    <property type="protein sequence ID" value="KAG6506863.1"/>
    <property type="molecule type" value="Genomic_DNA"/>
</dbReference>
<dbReference type="PANTHER" id="PTHR35486:SF1">
    <property type="entry name" value="OS02G0689500 PROTEIN"/>
    <property type="match status" value="1"/>
</dbReference>
<sequence length="401" mass="44166">MKCKIHPYEYGDGVCASCLKERLLALIAAQNELSSHQYHTACQRIDFSAPSSEAPPPPHQFPSPYISHRRSVGYEASPAHVRLHHRFFSTPQVGPAFRAANGAGSLDDLDSGSGRRKQRFSIVKALFGHTRSEKADPDLGDSAGPASGSWISALIRGRSKKKHKKKSEEDAPPSRKPQRSFRDSEYENDFGEEYSTTSSRRPTSKQFPGNHPGSGFSVCLSPLANFGQEGRQRNRPTELGLSGKPRAAIEIATLASNRPRNLADGGRFESLEFGSDQDGVRLCETAEASGLGAASPVPLVPRAVSVPAVDSVVEGSVRNRVGLYRHRGKSKTKEWREKSLHRRWRYSAARSCSVKWSLRSPAVRLDRKAVPESSVALHLLKWLVLRSRRLGRLSLVMVGAR</sequence>
<gene>
    <name evidence="2" type="ORF">ZIOFF_032195</name>
</gene>
<evidence type="ECO:0000313" key="2">
    <source>
        <dbReference type="EMBL" id="KAG6506863.1"/>
    </source>
</evidence>
<feature type="compositionally biased region" description="Polar residues" evidence="1">
    <location>
        <begin position="194"/>
        <end position="207"/>
    </location>
</feature>
<dbReference type="PANTHER" id="PTHR35486">
    <property type="entry name" value="EXPRESSED PROTEIN"/>
    <property type="match status" value="1"/>
</dbReference>
<evidence type="ECO:0000256" key="1">
    <source>
        <dbReference type="SAM" id="MobiDB-lite"/>
    </source>
</evidence>
<accession>A0A8J5GV77</accession>
<reference evidence="2 3" key="1">
    <citation type="submission" date="2020-08" db="EMBL/GenBank/DDBJ databases">
        <title>Plant Genome Project.</title>
        <authorList>
            <person name="Zhang R.-G."/>
        </authorList>
    </citation>
    <scope>NUCLEOTIDE SEQUENCE [LARGE SCALE GENOMIC DNA]</scope>
    <source>
        <tissue evidence="2">Rhizome</tissue>
    </source>
</reference>
<keyword evidence="3" id="KW-1185">Reference proteome</keyword>
<protein>
    <submittedName>
        <fullName evidence="2">Uncharacterized protein</fullName>
    </submittedName>
</protein>